<dbReference type="PaxDb" id="1286170-RORB6_18500"/>
<comment type="caution">
    <text evidence="9">The sequence shown here is derived from an EMBL/GenBank/DDBJ whole genome shotgun (WGS) entry which is preliminary data.</text>
</comment>
<comment type="domain">
    <text evidence="8">The N-terminal domain determines nucleotide recognition and specific binding, while the C-terminal domain determines the specific binding to the target protein.</text>
</comment>
<comment type="cofactor">
    <cofactor evidence="8">
        <name>Mg(2+)</name>
        <dbReference type="ChEBI" id="CHEBI:18420"/>
    </cofactor>
</comment>
<gene>
    <name evidence="8 9" type="primary">mobA</name>
    <name evidence="9" type="ORF">CFY86_27710</name>
</gene>
<keyword evidence="9" id="KW-0548">Nucleotidyltransferase</keyword>
<comment type="function">
    <text evidence="8">Transfers a GMP moiety from GTP to Mo-molybdopterin (Mo-MPT) cofactor (Moco or molybdenum cofactor) to form Mo-molybdopterin guanine dinucleotide (Mo-MGD) cofactor.</text>
</comment>
<comment type="catalytic activity">
    <reaction evidence="8">
        <text>Mo-molybdopterin + GTP + H(+) = Mo-molybdopterin guanine dinucleotide + diphosphate</text>
        <dbReference type="Rhea" id="RHEA:34243"/>
        <dbReference type="ChEBI" id="CHEBI:15378"/>
        <dbReference type="ChEBI" id="CHEBI:33019"/>
        <dbReference type="ChEBI" id="CHEBI:37565"/>
        <dbReference type="ChEBI" id="CHEBI:71302"/>
        <dbReference type="ChEBI" id="CHEBI:71310"/>
        <dbReference type="EC" id="2.7.7.77"/>
    </reaction>
</comment>
<keyword evidence="7 8" id="KW-0501">Molybdenum cofactor biosynthesis</keyword>
<dbReference type="RefSeq" id="WP_015585454.1">
    <property type="nucleotide sequence ID" value="NZ_ABDFAB020000019.1"/>
</dbReference>
<reference evidence="9 10" key="1">
    <citation type="submission" date="2017-07" db="EMBL/GenBank/DDBJ databases">
        <title>Raoultella ornithinolytica strain HH3 draft genome.</title>
        <authorList>
            <person name="Duceppe M.-O."/>
            <person name="Huang H."/>
            <person name="Phipps-Todd B."/>
        </authorList>
    </citation>
    <scope>NUCLEOTIDE SEQUENCE [LARGE SCALE GENOMIC DNA]</scope>
    <source>
        <strain evidence="9 10">HH3</strain>
    </source>
</reference>
<dbReference type="Proteomes" id="UP000229713">
    <property type="component" value="Unassembled WGS sequence"/>
</dbReference>
<feature type="binding site" evidence="8">
    <location>
        <position position="100"/>
    </location>
    <ligand>
        <name>Mg(2+)</name>
        <dbReference type="ChEBI" id="CHEBI:18420"/>
    </ligand>
</feature>
<evidence type="ECO:0000256" key="3">
    <source>
        <dbReference type="ARBA" id="ARBA00022723"/>
    </source>
</evidence>
<feature type="binding site" evidence="8">
    <location>
        <position position="24"/>
    </location>
    <ligand>
        <name>GTP</name>
        <dbReference type="ChEBI" id="CHEBI:37565"/>
    </ligand>
</feature>
<comment type="caution">
    <text evidence="8">Lacks conserved residue(s) required for the propagation of feature annotation.</text>
</comment>
<keyword evidence="2 8" id="KW-0808">Transferase</keyword>
<name>A0A1Y6GTR5_RAOOR</name>
<comment type="subunit">
    <text evidence="8">Monomer.</text>
</comment>
<evidence type="ECO:0000256" key="4">
    <source>
        <dbReference type="ARBA" id="ARBA00022741"/>
    </source>
</evidence>
<protein>
    <recommendedName>
        <fullName evidence="8">Molybdenum cofactor guanylyltransferase</fullName>
        <shortName evidence="8">MoCo guanylyltransferase</shortName>
        <ecNumber evidence="8">2.7.7.77</ecNumber>
    </recommendedName>
    <alternativeName>
        <fullName evidence="8">GTP:molybdopterin guanylyltransferase</fullName>
    </alternativeName>
    <alternativeName>
        <fullName evidence="8">Mo-MPT guanylyltransferase</fullName>
    </alternativeName>
    <alternativeName>
        <fullName evidence="8">Molybdopterin guanylyltransferase</fullName>
    </alternativeName>
    <alternativeName>
        <fullName evidence="8">Molybdopterin-guanine dinucleotide synthase</fullName>
        <shortName evidence="8">MGD synthase</shortName>
    </alternativeName>
</protein>
<dbReference type="GeneID" id="93756700"/>
<dbReference type="InterPro" id="IPR025877">
    <property type="entry name" value="MobA-like_NTP_Trfase"/>
</dbReference>
<feature type="binding site" evidence="8">
    <location>
        <position position="70"/>
    </location>
    <ligand>
        <name>GTP</name>
        <dbReference type="ChEBI" id="CHEBI:37565"/>
    </ligand>
</feature>
<keyword evidence="1 8" id="KW-0963">Cytoplasm</keyword>
<proteinExistence type="inferred from homology"/>
<dbReference type="AlphaFoldDB" id="A0A1Y6GTR5"/>
<evidence type="ECO:0000256" key="8">
    <source>
        <dbReference type="HAMAP-Rule" id="MF_00316"/>
    </source>
</evidence>
<dbReference type="EMBL" id="NKYI01000036">
    <property type="protein sequence ID" value="PIK80927.1"/>
    <property type="molecule type" value="Genomic_DNA"/>
</dbReference>
<dbReference type="Gene3D" id="3.90.550.10">
    <property type="entry name" value="Spore Coat Polysaccharide Biosynthesis Protein SpsA, Chain A"/>
    <property type="match status" value="1"/>
</dbReference>
<sequence>MQGEVITGVILAGGRATRMGGADKGLQLLDGKPLWRHVADALSPQVTHLVISANRNLERWYESGYPVYSDSLSDFPGPLAGMLSVMQQTQSEWFLFCPCDTPFIPSFLAERFIQQKQTAPVVWVYDGERDHPAITLMHRCLMPDLAAYLAAGERRVMAFMRNSGGHRVDFSDVRPAFINVNTLDDLQGIQEQS</sequence>
<evidence type="ECO:0000313" key="9">
    <source>
        <dbReference type="EMBL" id="PIK80927.1"/>
    </source>
</evidence>
<keyword evidence="5 8" id="KW-0460">Magnesium</keyword>
<dbReference type="SUPFAM" id="SSF53448">
    <property type="entry name" value="Nucleotide-diphospho-sugar transferases"/>
    <property type="match status" value="1"/>
</dbReference>
<dbReference type="PANTHER" id="PTHR19136:SF81">
    <property type="entry name" value="MOLYBDENUM COFACTOR GUANYLYLTRANSFERASE"/>
    <property type="match status" value="1"/>
</dbReference>
<dbReference type="Pfam" id="PF12804">
    <property type="entry name" value="NTP_transf_3"/>
    <property type="match status" value="1"/>
</dbReference>
<accession>A0A1Y6GTR5</accession>
<dbReference type="PANTHER" id="PTHR19136">
    <property type="entry name" value="MOLYBDENUM COFACTOR GUANYLYLTRANSFERASE"/>
    <property type="match status" value="1"/>
</dbReference>
<dbReference type="NCBIfam" id="TIGR02665">
    <property type="entry name" value="molyb_mobA"/>
    <property type="match status" value="1"/>
</dbReference>
<keyword evidence="6 8" id="KW-0342">GTP-binding</keyword>
<evidence type="ECO:0000256" key="7">
    <source>
        <dbReference type="ARBA" id="ARBA00023150"/>
    </source>
</evidence>
<dbReference type="InterPro" id="IPR013482">
    <property type="entry name" value="Molybde_CF_guanTrfase"/>
</dbReference>
<keyword evidence="3 8" id="KW-0479">Metal-binding</keyword>
<organism evidence="9 10">
    <name type="scientific">Raoultella ornithinolytica</name>
    <name type="common">Klebsiella ornithinolytica</name>
    <dbReference type="NCBI Taxonomy" id="54291"/>
    <lineage>
        <taxon>Bacteria</taxon>
        <taxon>Pseudomonadati</taxon>
        <taxon>Pseudomonadota</taxon>
        <taxon>Gammaproteobacteria</taxon>
        <taxon>Enterobacterales</taxon>
        <taxon>Enterobacteriaceae</taxon>
        <taxon>Klebsiella/Raoultella group</taxon>
        <taxon>Raoultella</taxon>
    </lineage>
</organism>
<evidence type="ECO:0000256" key="5">
    <source>
        <dbReference type="ARBA" id="ARBA00022842"/>
    </source>
</evidence>
<dbReference type="GO" id="GO:0061603">
    <property type="term" value="F:molybdenum cofactor guanylyltransferase activity"/>
    <property type="evidence" value="ECO:0007669"/>
    <property type="project" value="UniProtKB-EC"/>
</dbReference>
<dbReference type="CDD" id="cd02503">
    <property type="entry name" value="MobA"/>
    <property type="match status" value="1"/>
</dbReference>
<dbReference type="GO" id="GO:0005525">
    <property type="term" value="F:GTP binding"/>
    <property type="evidence" value="ECO:0007669"/>
    <property type="project" value="UniProtKB-UniRule"/>
</dbReference>
<dbReference type="GO" id="GO:1902758">
    <property type="term" value="P:bis(molybdopterin guanine dinucleotide)molybdenum biosynthetic process"/>
    <property type="evidence" value="ECO:0007669"/>
    <property type="project" value="TreeGrafter"/>
</dbReference>
<dbReference type="InterPro" id="IPR029044">
    <property type="entry name" value="Nucleotide-diphossugar_trans"/>
</dbReference>
<dbReference type="GO" id="GO:0005737">
    <property type="term" value="C:cytoplasm"/>
    <property type="evidence" value="ECO:0007669"/>
    <property type="project" value="UniProtKB-SubCell"/>
</dbReference>
<comment type="similarity">
    <text evidence="8">Belongs to the MobA family.</text>
</comment>
<keyword evidence="4 8" id="KW-0547">Nucleotide-binding</keyword>
<feature type="binding site" evidence="8">
    <location>
        <begin position="11"/>
        <end position="13"/>
    </location>
    <ligand>
        <name>GTP</name>
        <dbReference type="ChEBI" id="CHEBI:37565"/>
    </ligand>
</feature>
<comment type="subcellular location">
    <subcellularLocation>
        <location evidence="8">Cytoplasm</location>
    </subcellularLocation>
</comment>
<evidence type="ECO:0000256" key="1">
    <source>
        <dbReference type="ARBA" id="ARBA00022490"/>
    </source>
</evidence>
<dbReference type="HAMAP" id="MF_00316">
    <property type="entry name" value="MobA"/>
    <property type="match status" value="1"/>
</dbReference>
<evidence type="ECO:0000256" key="2">
    <source>
        <dbReference type="ARBA" id="ARBA00022679"/>
    </source>
</evidence>
<feature type="binding site" evidence="8">
    <location>
        <position position="100"/>
    </location>
    <ligand>
        <name>GTP</name>
        <dbReference type="ChEBI" id="CHEBI:37565"/>
    </ligand>
</feature>
<dbReference type="GO" id="GO:0046872">
    <property type="term" value="F:metal ion binding"/>
    <property type="evidence" value="ECO:0007669"/>
    <property type="project" value="UniProtKB-KW"/>
</dbReference>
<dbReference type="eggNOG" id="COG0746">
    <property type="taxonomic scope" value="Bacteria"/>
</dbReference>
<dbReference type="EC" id="2.7.7.77" evidence="8"/>
<evidence type="ECO:0000256" key="6">
    <source>
        <dbReference type="ARBA" id="ARBA00023134"/>
    </source>
</evidence>
<evidence type="ECO:0000313" key="10">
    <source>
        <dbReference type="Proteomes" id="UP000229713"/>
    </source>
</evidence>